<protein>
    <recommendedName>
        <fullName evidence="1">Bacterial type II secretion system protein E domain-containing protein</fullName>
    </recommendedName>
</protein>
<organism evidence="2">
    <name type="scientific">marine sediment metagenome</name>
    <dbReference type="NCBI Taxonomy" id="412755"/>
    <lineage>
        <taxon>unclassified sequences</taxon>
        <taxon>metagenomes</taxon>
        <taxon>ecological metagenomes</taxon>
    </lineage>
</organism>
<sequence>LKRLKINAERAKDTVFYHGKGCKACGGTGYFGRLPVFEFLVMDNDIREAIITGASEAQIRAMSRQKGYVFFLKSVVEFAEAVNFLCLRRWSLKLP</sequence>
<accession>X1QXV7</accession>
<evidence type="ECO:0000259" key="1">
    <source>
        <dbReference type="Pfam" id="PF00437"/>
    </source>
</evidence>
<feature type="non-terminal residue" evidence="2">
    <location>
        <position position="1"/>
    </location>
</feature>
<proteinExistence type="predicted"/>
<dbReference type="SUPFAM" id="SSF52540">
    <property type="entry name" value="P-loop containing nucleoside triphosphate hydrolases"/>
    <property type="match status" value="1"/>
</dbReference>
<evidence type="ECO:0000313" key="2">
    <source>
        <dbReference type="EMBL" id="GAI48129.1"/>
    </source>
</evidence>
<dbReference type="InterPro" id="IPR001482">
    <property type="entry name" value="T2SS/T4SS_dom"/>
</dbReference>
<feature type="domain" description="Bacterial type II secretion system protein E" evidence="1">
    <location>
        <begin position="13"/>
        <end position="71"/>
    </location>
</feature>
<name>X1QXV7_9ZZZZ</name>
<comment type="caution">
    <text evidence="2">The sequence shown here is derived from an EMBL/GenBank/DDBJ whole genome shotgun (WGS) entry which is preliminary data.</text>
</comment>
<dbReference type="Gene3D" id="3.40.50.300">
    <property type="entry name" value="P-loop containing nucleotide triphosphate hydrolases"/>
    <property type="match status" value="1"/>
</dbReference>
<dbReference type="AlphaFoldDB" id="X1QXV7"/>
<reference evidence="2" key="1">
    <citation type="journal article" date="2014" name="Front. Microbiol.">
        <title>High frequency of phylogenetically diverse reductive dehalogenase-homologous genes in deep subseafloor sedimentary metagenomes.</title>
        <authorList>
            <person name="Kawai M."/>
            <person name="Futagami T."/>
            <person name="Toyoda A."/>
            <person name="Takaki Y."/>
            <person name="Nishi S."/>
            <person name="Hori S."/>
            <person name="Arai W."/>
            <person name="Tsubouchi T."/>
            <person name="Morono Y."/>
            <person name="Uchiyama I."/>
            <person name="Ito T."/>
            <person name="Fujiyama A."/>
            <person name="Inagaki F."/>
            <person name="Takami H."/>
        </authorList>
    </citation>
    <scope>NUCLEOTIDE SEQUENCE</scope>
    <source>
        <strain evidence="2">Expedition CK06-06</strain>
    </source>
</reference>
<dbReference type="EMBL" id="BARV01042463">
    <property type="protein sequence ID" value="GAI48129.1"/>
    <property type="molecule type" value="Genomic_DNA"/>
</dbReference>
<gene>
    <name evidence="2" type="ORF">S06H3_63848</name>
</gene>
<dbReference type="InterPro" id="IPR027417">
    <property type="entry name" value="P-loop_NTPase"/>
</dbReference>
<dbReference type="Pfam" id="PF00437">
    <property type="entry name" value="T2SSE"/>
    <property type="match status" value="1"/>
</dbReference>